<feature type="domain" description="C3H1-type" evidence="7">
    <location>
        <begin position="722"/>
        <end position="749"/>
    </location>
</feature>
<dbReference type="SMART" id="SM00028">
    <property type="entry name" value="TPR"/>
    <property type="match status" value="3"/>
</dbReference>
<keyword evidence="9" id="KW-1185">Reference proteome</keyword>
<dbReference type="Proteomes" id="UP000313359">
    <property type="component" value="Unassembled WGS sequence"/>
</dbReference>
<keyword evidence="3" id="KW-0802">TPR repeat</keyword>
<evidence type="ECO:0000256" key="5">
    <source>
        <dbReference type="PROSITE-ProRule" id="PRU00723"/>
    </source>
</evidence>
<feature type="domain" description="C3H1-type" evidence="7">
    <location>
        <begin position="688"/>
        <end position="715"/>
    </location>
</feature>
<dbReference type="PROSITE" id="PS50103">
    <property type="entry name" value="ZF_C3H1"/>
    <property type="match status" value="2"/>
</dbReference>
<protein>
    <recommendedName>
        <fullName evidence="7">C3H1-type domain-containing protein</fullName>
    </recommendedName>
</protein>
<evidence type="ECO:0000313" key="8">
    <source>
        <dbReference type="EMBL" id="RPD52548.1"/>
    </source>
</evidence>
<keyword evidence="2 5" id="KW-0863">Zinc-finger</keyword>
<keyword evidence="1 5" id="KW-0479">Metal-binding</keyword>
<keyword evidence="4 5" id="KW-0862">Zinc</keyword>
<dbReference type="InterPro" id="IPR036855">
    <property type="entry name" value="Znf_CCCH_sf"/>
</dbReference>
<evidence type="ECO:0000256" key="1">
    <source>
        <dbReference type="ARBA" id="ARBA00022723"/>
    </source>
</evidence>
<dbReference type="InterPro" id="IPR019734">
    <property type="entry name" value="TPR_rpt"/>
</dbReference>
<evidence type="ECO:0000256" key="4">
    <source>
        <dbReference type="ARBA" id="ARBA00022833"/>
    </source>
</evidence>
<dbReference type="AlphaFoldDB" id="A0A5C2RLM5"/>
<dbReference type="InterPro" id="IPR011990">
    <property type="entry name" value="TPR-like_helical_dom_sf"/>
</dbReference>
<feature type="region of interest" description="Disordered" evidence="6">
    <location>
        <begin position="501"/>
        <end position="525"/>
    </location>
</feature>
<dbReference type="GO" id="GO:0008270">
    <property type="term" value="F:zinc ion binding"/>
    <property type="evidence" value="ECO:0007669"/>
    <property type="project" value="UniProtKB-KW"/>
</dbReference>
<feature type="compositionally biased region" description="Polar residues" evidence="6">
    <location>
        <begin position="815"/>
        <end position="824"/>
    </location>
</feature>
<gene>
    <name evidence="8" type="ORF">L227DRAFT_658763</name>
</gene>
<feature type="region of interest" description="Disordered" evidence="6">
    <location>
        <begin position="862"/>
        <end position="896"/>
    </location>
</feature>
<sequence length="932" mass="103528">MPSKPLVVILCPEQFDLFLSVYAEQLDALEEKLEIRTANTPEQVRRYLNSTVRPQAFIVADAFITTPSYRDVLIRLVDYARIGGTVIYAGLLSSLSTPSSLSDNFEHAWKLPWRTGPYHRETVDFNAVRGINTNHVSKKYSMKALFLANVERQHAVYLEPADIRRVEAGPHGRDVYETPAAFAPVGRGFLGYIGDVNGEPGTTKLLLAMCLRRDARPPATLGTGAPPTDISSVMNSAAAAIPSAVPLNNPRRKVLLLSLQKYDWHDEVYSQLYRALARNAYLSEVCNPADAVSALSEPSLPDAVIVSNAAITEKSQIHMNILQKLVEYTKNGGTLIFAMSFSSFLPPLKAREFFQRWGLPWDAGSYFRTTFALNPAGVPRPLSESALVPSFSMKALHLKNVSSESGVYYATPDSHIESHVFAPDEISPEEATETPAVFAPVGRGFLGYVGDVNGEQGSTRLILEMCGVHIRPGDMGPRKFSQSVSIGPSGEITPDTRIEEEVPLPAQPSQNTSTDRPPRPREAEVRARAAACEKVRKENIVKADRLKEEGNEFFKQEKWAQAAQKYREAALLAGPQPVYVSNLAAALLKLKEWDAADSAASRALLYDPNHIKSLFRRALARKERGQYLIAESDLYHLLSIDKTNEPARAELNKLQARRPNPDEEIDVSDEDALREALEIDYSDTDEHTGNFVPCKFYNHGGCRKGDTCRFMHAPDLRSVRDELERNVCLSWLVGECYHGGLCLYAHDKTYLPEHGWWTSEKRLRWAREAFDEAVALDAMDVPESILAEAIKPLPWRYDLWVHPSAGEKAKALQPASGSRSSRNIQAGSSAQTSSSRAGQGSSRANRASTHWPLGDAGISAACGVDPAQWGNNSDDDYDYENEEEEEEWEDTDDEMEERGQYFGHTRAEFEELICQGIKPWDVLPGSIPFGDL</sequence>
<accession>A0A5C2RLM5</accession>
<dbReference type="PANTHER" id="PTHR46423">
    <property type="entry name" value="RNA POLYMERASE II-ASSOCIATED PROTEIN 3"/>
    <property type="match status" value="1"/>
</dbReference>
<dbReference type="PANTHER" id="PTHR46423:SF1">
    <property type="entry name" value="RNA POLYMERASE II-ASSOCIATED PROTEIN 3"/>
    <property type="match status" value="1"/>
</dbReference>
<dbReference type="Gene3D" id="3.30.1370.210">
    <property type="match status" value="1"/>
</dbReference>
<evidence type="ECO:0000256" key="6">
    <source>
        <dbReference type="SAM" id="MobiDB-lite"/>
    </source>
</evidence>
<evidence type="ECO:0000256" key="3">
    <source>
        <dbReference type="ARBA" id="ARBA00022803"/>
    </source>
</evidence>
<feature type="region of interest" description="Disordered" evidence="6">
    <location>
        <begin position="810"/>
        <end position="850"/>
    </location>
</feature>
<feature type="compositionally biased region" description="Acidic residues" evidence="6">
    <location>
        <begin position="873"/>
        <end position="896"/>
    </location>
</feature>
<feature type="compositionally biased region" description="Low complexity" evidence="6">
    <location>
        <begin position="825"/>
        <end position="848"/>
    </location>
</feature>
<feature type="zinc finger region" description="C3H1-type" evidence="5">
    <location>
        <begin position="688"/>
        <end position="715"/>
    </location>
</feature>
<evidence type="ECO:0000313" key="9">
    <source>
        <dbReference type="Proteomes" id="UP000313359"/>
    </source>
</evidence>
<evidence type="ECO:0000256" key="2">
    <source>
        <dbReference type="ARBA" id="ARBA00022771"/>
    </source>
</evidence>
<dbReference type="Gene3D" id="1.25.40.10">
    <property type="entry name" value="Tetratricopeptide repeat domain"/>
    <property type="match status" value="1"/>
</dbReference>
<feature type="zinc finger region" description="C3H1-type" evidence="5">
    <location>
        <begin position="722"/>
        <end position="749"/>
    </location>
</feature>
<dbReference type="EMBL" id="ML122353">
    <property type="protein sequence ID" value="RPD52548.1"/>
    <property type="molecule type" value="Genomic_DNA"/>
</dbReference>
<name>A0A5C2RLM5_9APHY</name>
<reference evidence="8" key="1">
    <citation type="journal article" date="2018" name="Genome Biol. Evol.">
        <title>Genomics and development of Lentinus tigrinus, a white-rot wood-decaying mushroom with dimorphic fruiting bodies.</title>
        <authorList>
            <person name="Wu B."/>
            <person name="Xu Z."/>
            <person name="Knudson A."/>
            <person name="Carlson A."/>
            <person name="Chen N."/>
            <person name="Kovaka S."/>
            <person name="LaButti K."/>
            <person name="Lipzen A."/>
            <person name="Pennachio C."/>
            <person name="Riley R."/>
            <person name="Schakwitz W."/>
            <person name="Umezawa K."/>
            <person name="Ohm R.A."/>
            <person name="Grigoriev I.V."/>
            <person name="Nagy L.G."/>
            <person name="Gibbons J."/>
            <person name="Hibbett D."/>
        </authorList>
    </citation>
    <scope>NUCLEOTIDE SEQUENCE [LARGE SCALE GENOMIC DNA]</scope>
    <source>
        <strain evidence="8">ALCF2SS1-6</strain>
    </source>
</reference>
<proteinExistence type="predicted"/>
<dbReference type="GO" id="GO:0101031">
    <property type="term" value="C:protein folding chaperone complex"/>
    <property type="evidence" value="ECO:0007669"/>
    <property type="project" value="TreeGrafter"/>
</dbReference>
<organism evidence="8 9">
    <name type="scientific">Lentinus tigrinus ALCF2SS1-6</name>
    <dbReference type="NCBI Taxonomy" id="1328759"/>
    <lineage>
        <taxon>Eukaryota</taxon>
        <taxon>Fungi</taxon>
        <taxon>Dikarya</taxon>
        <taxon>Basidiomycota</taxon>
        <taxon>Agaricomycotina</taxon>
        <taxon>Agaricomycetes</taxon>
        <taxon>Polyporales</taxon>
        <taxon>Polyporaceae</taxon>
        <taxon>Lentinus</taxon>
    </lineage>
</organism>
<dbReference type="SMART" id="SM00356">
    <property type="entry name" value="ZnF_C3H1"/>
    <property type="match status" value="2"/>
</dbReference>
<dbReference type="OrthoDB" id="245563at2759"/>
<dbReference type="InterPro" id="IPR051966">
    <property type="entry name" value="RPAP3"/>
</dbReference>
<evidence type="ECO:0000259" key="7">
    <source>
        <dbReference type="PROSITE" id="PS50103"/>
    </source>
</evidence>
<feature type="compositionally biased region" description="Basic and acidic residues" evidence="6">
    <location>
        <begin position="516"/>
        <end position="525"/>
    </location>
</feature>
<dbReference type="SUPFAM" id="SSF90229">
    <property type="entry name" value="CCCH zinc finger"/>
    <property type="match status" value="1"/>
</dbReference>
<dbReference type="InterPro" id="IPR000571">
    <property type="entry name" value="Znf_CCCH"/>
</dbReference>
<dbReference type="SUPFAM" id="SSF48452">
    <property type="entry name" value="TPR-like"/>
    <property type="match status" value="1"/>
</dbReference>
<dbReference type="STRING" id="1328759.A0A5C2RLM5"/>